<dbReference type="InterPro" id="IPR036116">
    <property type="entry name" value="FN3_sf"/>
</dbReference>
<evidence type="ECO:0000256" key="2">
    <source>
        <dbReference type="SAM" id="Phobius"/>
    </source>
</evidence>
<protein>
    <recommendedName>
        <fullName evidence="5">Fibronectin type-III domain-containing protein</fullName>
    </recommendedName>
</protein>
<feature type="region of interest" description="Disordered" evidence="1">
    <location>
        <begin position="131"/>
        <end position="239"/>
    </location>
</feature>
<dbReference type="Gene3D" id="2.60.40.10">
    <property type="entry name" value="Immunoglobulins"/>
    <property type="match status" value="1"/>
</dbReference>
<feature type="transmembrane region" description="Helical" evidence="2">
    <location>
        <begin position="91"/>
        <end position="113"/>
    </location>
</feature>
<feature type="region of interest" description="Disordered" evidence="1">
    <location>
        <begin position="299"/>
        <end position="385"/>
    </location>
</feature>
<keyword evidence="2" id="KW-1133">Transmembrane helix</keyword>
<evidence type="ECO:0000313" key="4">
    <source>
        <dbReference type="Proteomes" id="UP000271974"/>
    </source>
</evidence>
<evidence type="ECO:0000256" key="1">
    <source>
        <dbReference type="SAM" id="MobiDB-lite"/>
    </source>
</evidence>
<keyword evidence="2" id="KW-0812">Transmembrane</keyword>
<dbReference type="OrthoDB" id="10679802at2759"/>
<dbReference type="InterPro" id="IPR013783">
    <property type="entry name" value="Ig-like_fold"/>
</dbReference>
<feature type="compositionally biased region" description="Polar residues" evidence="1">
    <location>
        <begin position="181"/>
        <end position="218"/>
    </location>
</feature>
<dbReference type="Proteomes" id="UP000271974">
    <property type="component" value="Unassembled WGS sequence"/>
</dbReference>
<dbReference type="CDD" id="cd00063">
    <property type="entry name" value="FN3"/>
    <property type="match status" value="1"/>
</dbReference>
<accession>A0A3S1AQN0</accession>
<dbReference type="SUPFAM" id="SSF49265">
    <property type="entry name" value="Fibronectin type III"/>
    <property type="match status" value="1"/>
</dbReference>
<name>A0A3S1AQN0_ELYCH</name>
<organism evidence="3 4">
    <name type="scientific">Elysia chlorotica</name>
    <name type="common">Eastern emerald elysia</name>
    <name type="synonym">Sea slug</name>
    <dbReference type="NCBI Taxonomy" id="188477"/>
    <lineage>
        <taxon>Eukaryota</taxon>
        <taxon>Metazoa</taxon>
        <taxon>Spiralia</taxon>
        <taxon>Lophotrochozoa</taxon>
        <taxon>Mollusca</taxon>
        <taxon>Gastropoda</taxon>
        <taxon>Heterobranchia</taxon>
        <taxon>Euthyneura</taxon>
        <taxon>Panpulmonata</taxon>
        <taxon>Sacoglossa</taxon>
        <taxon>Placobranchoidea</taxon>
        <taxon>Plakobranchidae</taxon>
        <taxon>Elysia</taxon>
    </lineage>
</organism>
<evidence type="ECO:0000313" key="3">
    <source>
        <dbReference type="EMBL" id="RUS69301.1"/>
    </source>
</evidence>
<comment type="caution">
    <text evidence="3">The sequence shown here is derived from an EMBL/GenBank/DDBJ whole genome shotgun (WGS) entry which is preliminary data.</text>
</comment>
<gene>
    <name evidence="3" type="ORF">EGW08_022935</name>
</gene>
<dbReference type="EMBL" id="RQTK01001738">
    <property type="protein sequence ID" value="RUS69301.1"/>
    <property type="molecule type" value="Genomic_DNA"/>
</dbReference>
<reference evidence="3 4" key="1">
    <citation type="submission" date="2019-01" db="EMBL/GenBank/DDBJ databases">
        <title>A draft genome assembly of the solar-powered sea slug Elysia chlorotica.</title>
        <authorList>
            <person name="Cai H."/>
            <person name="Li Q."/>
            <person name="Fang X."/>
            <person name="Li J."/>
            <person name="Curtis N.E."/>
            <person name="Altenburger A."/>
            <person name="Shibata T."/>
            <person name="Feng M."/>
            <person name="Maeda T."/>
            <person name="Schwartz J.A."/>
            <person name="Shigenobu S."/>
            <person name="Lundholm N."/>
            <person name="Nishiyama T."/>
            <person name="Yang H."/>
            <person name="Hasebe M."/>
            <person name="Li S."/>
            <person name="Pierce S.K."/>
            <person name="Wang J."/>
        </authorList>
    </citation>
    <scope>NUCLEOTIDE SEQUENCE [LARGE SCALE GENOMIC DNA]</scope>
    <source>
        <strain evidence="3">EC2010</strain>
        <tissue evidence="3">Whole organism of an adult</tissue>
    </source>
</reference>
<dbReference type="InterPro" id="IPR003961">
    <property type="entry name" value="FN3_dom"/>
</dbReference>
<feature type="compositionally biased region" description="Polar residues" evidence="1">
    <location>
        <begin position="310"/>
        <end position="321"/>
    </location>
</feature>
<keyword evidence="4" id="KW-1185">Reference proteome</keyword>
<sequence length="470" mass="52017">MWADMRCNRQNKVLVTNYNVSICPKNLQRQSHRSCKSVKILSQEGNTHVFRNLDVGRPYIIHVQAESDGGASQFTTTEFTPSDKGNSVSNIGLIMGILSLIILLAMIFLCFAWRYCRTRCKKANEMVKQNMQSMGQSEKMSIGHSESDSGVYSTTDKQKLVSLPPSGPQQEEAKVNAAPHKQSQPNARLSKLTSPHTDNQKNQQSEEAISSYSKQAPQDNHAKNEQTKNALIDKTNSSHMRFRNVTKQLACIEEDKGIGSTKDHRAHSPLDLWQRKDMCGPPKVNVCVAVEAPSSHARSSMAPGIASMKSMPSENEYSQQGIHKGGNRPLVDLVQSSNKLSDGYSEDPLSLDRDDVSCDGSEDSGDRDGYGDQSECDDGYKEDAERMASDSLHLKNDGYAEDRVAADPAYDGYKYNESGSKTGQFWEESSLCSESEREDLACSSVEREPTSSGYQCHSFLQASSMPAHRV</sequence>
<dbReference type="AlphaFoldDB" id="A0A3S1AQN0"/>
<proteinExistence type="predicted"/>
<evidence type="ECO:0008006" key="5">
    <source>
        <dbReference type="Google" id="ProtNLM"/>
    </source>
</evidence>
<keyword evidence="2" id="KW-0472">Membrane</keyword>